<dbReference type="AlphaFoldDB" id="A0A915JJ32"/>
<reference evidence="2" key="1">
    <citation type="submission" date="2022-11" db="UniProtKB">
        <authorList>
            <consortium name="WormBaseParasite"/>
        </authorList>
    </citation>
    <scope>IDENTIFICATION</scope>
</reference>
<protein>
    <submittedName>
        <fullName evidence="2">Uncharacterized protein</fullName>
    </submittedName>
</protein>
<proteinExistence type="predicted"/>
<evidence type="ECO:0000313" key="1">
    <source>
        <dbReference type="Proteomes" id="UP000887565"/>
    </source>
</evidence>
<sequence>MLHKLMIKRLKSSIICGFLLVSNVNSKRLFDGPHDKAIGNTLADGCCHWSNDVDKTEAFCSDDGISIKMRLSLRAFLTALINVSICVAEQKFLETSSSLALTIN</sequence>
<keyword evidence="1" id="KW-1185">Reference proteome</keyword>
<name>A0A915JJ32_ROMCU</name>
<dbReference type="Proteomes" id="UP000887565">
    <property type="component" value="Unplaced"/>
</dbReference>
<accession>A0A915JJ32</accession>
<organism evidence="1 2">
    <name type="scientific">Romanomermis culicivorax</name>
    <name type="common">Nematode worm</name>
    <dbReference type="NCBI Taxonomy" id="13658"/>
    <lineage>
        <taxon>Eukaryota</taxon>
        <taxon>Metazoa</taxon>
        <taxon>Ecdysozoa</taxon>
        <taxon>Nematoda</taxon>
        <taxon>Enoplea</taxon>
        <taxon>Dorylaimia</taxon>
        <taxon>Mermithida</taxon>
        <taxon>Mermithoidea</taxon>
        <taxon>Mermithidae</taxon>
        <taxon>Romanomermis</taxon>
    </lineage>
</organism>
<evidence type="ECO:0000313" key="2">
    <source>
        <dbReference type="WBParaSite" id="nRc.2.0.1.t26092-RA"/>
    </source>
</evidence>
<dbReference type="WBParaSite" id="nRc.2.0.1.t26092-RA">
    <property type="protein sequence ID" value="nRc.2.0.1.t26092-RA"/>
    <property type="gene ID" value="nRc.2.0.1.g26092"/>
</dbReference>